<dbReference type="eggNOG" id="COG3087">
    <property type="taxonomic scope" value="Bacteria"/>
</dbReference>
<dbReference type="EMBL" id="JDSQ01000022">
    <property type="protein sequence ID" value="EWS77354.1"/>
    <property type="molecule type" value="Genomic_DNA"/>
</dbReference>
<keyword evidence="7" id="KW-1185">Reference proteome</keyword>
<feature type="compositionally biased region" description="Low complexity" evidence="1">
    <location>
        <begin position="112"/>
        <end position="123"/>
    </location>
</feature>
<feature type="transmembrane region" description="Helical" evidence="2">
    <location>
        <begin position="21"/>
        <end position="42"/>
    </location>
</feature>
<dbReference type="GO" id="GO:0032153">
    <property type="term" value="C:cell division site"/>
    <property type="evidence" value="ECO:0007669"/>
    <property type="project" value="TreeGrafter"/>
</dbReference>
<dbReference type="PANTHER" id="PTHR38687">
    <property type="entry name" value="CELL DIVISION PROTEIN DEDD-RELATED"/>
    <property type="match status" value="1"/>
</dbReference>
<dbReference type="PANTHER" id="PTHR38687:SF1">
    <property type="entry name" value="CELL DIVISION PROTEIN DEDD"/>
    <property type="match status" value="1"/>
</dbReference>
<dbReference type="Proteomes" id="UP001430701">
    <property type="component" value="Unassembled WGS sequence"/>
</dbReference>
<protein>
    <submittedName>
        <fullName evidence="5">SPOR domain-containing protein</fullName>
    </submittedName>
    <submittedName>
        <fullName evidence="4">Sporulation protein</fullName>
    </submittedName>
</protein>
<dbReference type="KEGG" id="xtw:AB672_00640"/>
<dbReference type="RefSeq" id="WP_038272365.1">
    <property type="nucleotide sequence ID" value="NZ_CP053627.1"/>
</dbReference>
<keyword evidence="2" id="KW-1133">Transmembrane helix</keyword>
<name>Z9JGP0_9GAMM</name>
<gene>
    <name evidence="4" type="ORF">AF72_11340</name>
    <name evidence="5" type="ORF">LPH55_05400</name>
</gene>
<evidence type="ECO:0000313" key="4">
    <source>
        <dbReference type="EMBL" id="EWS77354.1"/>
    </source>
</evidence>
<dbReference type="AlphaFoldDB" id="Z9JGP0"/>
<reference evidence="4 6" key="1">
    <citation type="journal article" date="2014" name="Genome Announc.">
        <title>Draft Genome Sequence of Xylella fastidiosa Pear Leaf Scorch Strain in Taiwan.</title>
        <authorList>
            <person name="Su C.C."/>
            <person name="Deng W.L."/>
            <person name="Jan F.J."/>
            <person name="Chang C.J."/>
            <person name="Huang H."/>
            <person name="Chen J."/>
        </authorList>
    </citation>
    <scope>NUCLEOTIDE SEQUENCE [LARGE SCALE GENOMIC DNA]</scope>
    <source>
        <strain evidence="4 6">PLS229</strain>
    </source>
</reference>
<dbReference type="PATRIC" id="fig|1444770.3.peg.2678"/>
<dbReference type="GO" id="GO:0042834">
    <property type="term" value="F:peptidoglycan binding"/>
    <property type="evidence" value="ECO:0007669"/>
    <property type="project" value="InterPro"/>
</dbReference>
<dbReference type="GO" id="GO:0032506">
    <property type="term" value="P:cytokinetic process"/>
    <property type="evidence" value="ECO:0007669"/>
    <property type="project" value="TreeGrafter"/>
</dbReference>
<feature type="compositionally biased region" description="Basic and acidic residues" evidence="1">
    <location>
        <begin position="124"/>
        <end position="136"/>
    </location>
</feature>
<feature type="compositionally biased region" description="Polar residues" evidence="1">
    <location>
        <begin position="139"/>
        <end position="152"/>
    </location>
</feature>
<dbReference type="GeneID" id="68899784"/>
<dbReference type="InterPro" id="IPR052521">
    <property type="entry name" value="Cell_div_SPOR-domain"/>
</dbReference>
<dbReference type="InterPro" id="IPR036680">
    <property type="entry name" value="SPOR-like_sf"/>
</dbReference>
<dbReference type="Proteomes" id="UP000020406">
    <property type="component" value="Unassembled WGS sequence"/>
</dbReference>
<dbReference type="Pfam" id="PF05036">
    <property type="entry name" value="SPOR"/>
    <property type="match status" value="1"/>
</dbReference>
<dbReference type="OrthoDB" id="8558195at2"/>
<sequence>MATRRAKSQARRNTDNSPPGWVWLIAGAAITAVVFLAAPSLLKKNDGSLLHIGPHPNPNAQPAPVIDPDTAIGQSSKPTVKAPDKPTTEQPQYDFYTLLPGKEVPRSNADPTTKTNTVSTTRVVPEDKTISPKPDARTTVASGTPAPTTTNDPKPLPEPLSPRPTPVPITVTPTQAPPANTPPAAMANTTRYMLQAGSFGTSSEAESTKARLAMLGLTARIESANIGGKQVYRVRMGPYDTAHELAEARGKIDGNGLQAITIKAH</sequence>
<comment type="caution">
    <text evidence="4">The sequence shown here is derived from an EMBL/GenBank/DDBJ whole genome shotgun (WGS) entry which is preliminary data.</text>
</comment>
<reference evidence="5" key="2">
    <citation type="submission" date="2021-11" db="EMBL/GenBank/DDBJ databases">
        <title>Genome sequence of Xylella taiwanensis PLS432.</title>
        <authorList>
            <person name="Weng L.-W."/>
            <person name="Su C.-C."/>
            <person name="Tsai C.-W."/>
            <person name="Kuo C.-H."/>
        </authorList>
    </citation>
    <scope>NUCLEOTIDE SEQUENCE</scope>
    <source>
        <strain evidence="5">PLS432</strain>
    </source>
</reference>
<dbReference type="EMBL" id="JAJPPU010000002">
    <property type="protein sequence ID" value="MCD8472915.1"/>
    <property type="molecule type" value="Genomic_DNA"/>
</dbReference>
<evidence type="ECO:0000256" key="1">
    <source>
        <dbReference type="SAM" id="MobiDB-lite"/>
    </source>
</evidence>
<feature type="compositionally biased region" description="Pro residues" evidence="1">
    <location>
        <begin position="154"/>
        <end position="167"/>
    </location>
</feature>
<evidence type="ECO:0000313" key="6">
    <source>
        <dbReference type="Proteomes" id="UP000020406"/>
    </source>
</evidence>
<proteinExistence type="predicted"/>
<dbReference type="Gene3D" id="3.30.70.1070">
    <property type="entry name" value="Sporulation related repeat"/>
    <property type="match status" value="1"/>
</dbReference>
<keyword evidence="2" id="KW-0472">Membrane</keyword>
<evidence type="ECO:0000313" key="5">
    <source>
        <dbReference type="EMBL" id="MCD8472915.1"/>
    </source>
</evidence>
<evidence type="ECO:0000256" key="2">
    <source>
        <dbReference type="SAM" id="Phobius"/>
    </source>
</evidence>
<organism evidence="4 6">
    <name type="scientific">Xylella taiwanensis</name>
    <dbReference type="NCBI Taxonomy" id="1444770"/>
    <lineage>
        <taxon>Bacteria</taxon>
        <taxon>Pseudomonadati</taxon>
        <taxon>Pseudomonadota</taxon>
        <taxon>Gammaproteobacteria</taxon>
        <taxon>Lysobacterales</taxon>
        <taxon>Lysobacteraceae</taxon>
        <taxon>Xylella</taxon>
    </lineage>
</organism>
<keyword evidence="2" id="KW-0812">Transmembrane</keyword>
<dbReference type="InterPro" id="IPR007730">
    <property type="entry name" value="SPOR-like_dom"/>
</dbReference>
<dbReference type="SUPFAM" id="SSF110997">
    <property type="entry name" value="Sporulation related repeat"/>
    <property type="match status" value="1"/>
</dbReference>
<feature type="region of interest" description="Disordered" evidence="1">
    <location>
        <begin position="52"/>
        <end position="167"/>
    </location>
</feature>
<dbReference type="GO" id="GO:0030428">
    <property type="term" value="C:cell septum"/>
    <property type="evidence" value="ECO:0007669"/>
    <property type="project" value="TreeGrafter"/>
</dbReference>
<dbReference type="STRING" id="1444770.AF72_11340"/>
<dbReference type="PROSITE" id="PS51724">
    <property type="entry name" value="SPOR"/>
    <property type="match status" value="1"/>
</dbReference>
<feature type="domain" description="SPOR" evidence="3">
    <location>
        <begin position="186"/>
        <end position="264"/>
    </location>
</feature>
<evidence type="ECO:0000313" key="7">
    <source>
        <dbReference type="Proteomes" id="UP001430701"/>
    </source>
</evidence>
<accession>Z9JGP0</accession>
<evidence type="ECO:0000259" key="3">
    <source>
        <dbReference type="PROSITE" id="PS51724"/>
    </source>
</evidence>